<organism evidence="1 2">
    <name type="scientific">Neolewinella agarilytica</name>
    <dbReference type="NCBI Taxonomy" id="478744"/>
    <lineage>
        <taxon>Bacteria</taxon>
        <taxon>Pseudomonadati</taxon>
        <taxon>Bacteroidota</taxon>
        <taxon>Saprospiria</taxon>
        <taxon>Saprospirales</taxon>
        <taxon>Lewinellaceae</taxon>
        <taxon>Neolewinella</taxon>
    </lineage>
</organism>
<name>A0A1H9CAZ5_9BACT</name>
<dbReference type="RefSeq" id="WP_090165985.1">
    <property type="nucleotide sequence ID" value="NZ_FOFB01000004.1"/>
</dbReference>
<protein>
    <recommendedName>
        <fullName evidence="3">DUF937 domain-containing protein</fullName>
    </recommendedName>
</protein>
<sequence>MLDSIMDMAKGQLLSTITEKTGLDMGQAEQALPLAQESITEGITGAISGGNVDGILGMLTSAVGGGGGGLVENMVYKGIAGNFISKITSTLGVGEGMASTLSGVALPMIMEKIGGATQAAGDTDGIDQDSVMSALGLDAGSLLSGLAGGGAAGDLLGKAAGMLGGAADAGKGAGEGLLGKAADMLGDATDAGKDAGGGLLGKLGGMFKK</sequence>
<keyword evidence="2" id="KW-1185">Reference proteome</keyword>
<dbReference type="Proteomes" id="UP000199021">
    <property type="component" value="Unassembled WGS sequence"/>
</dbReference>
<dbReference type="EMBL" id="FOFB01000004">
    <property type="protein sequence ID" value="SEP97858.1"/>
    <property type="molecule type" value="Genomic_DNA"/>
</dbReference>
<evidence type="ECO:0000313" key="2">
    <source>
        <dbReference type="Proteomes" id="UP000199021"/>
    </source>
</evidence>
<dbReference type="AlphaFoldDB" id="A0A1H9CAZ5"/>
<accession>A0A1H9CAZ5</accession>
<reference evidence="2" key="1">
    <citation type="submission" date="2016-10" db="EMBL/GenBank/DDBJ databases">
        <authorList>
            <person name="Varghese N."/>
            <person name="Submissions S."/>
        </authorList>
    </citation>
    <scope>NUCLEOTIDE SEQUENCE [LARGE SCALE GENOMIC DNA]</scope>
    <source>
        <strain evidence="2">DSM 24740</strain>
    </source>
</reference>
<dbReference type="InParanoid" id="A0A1H9CAZ5"/>
<dbReference type="OrthoDB" id="1467572at2"/>
<proteinExistence type="predicted"/>
<evidence type="ECO:0008006" key="3">
    <source>
        <dbReference type="Google" id="ProtNLM"/>
    </source>
</evidence>
<gene>
    <name evidence="1" type="ORF">SAMN05444359_104116</name>
</gene>
<evidence type="ECO:0000313" key="1">
    <source>
        <dbReference type="EMBL" id="SEP97858.1"/>
    </source>
</evidence>
<dbReference type="STRING" id="478744.SAMN05444359_104116"/>